<dbReference type="PANTHER" id="PTHR23242:SF9">
    <property type="entry name" value="TRANSCRIPTION FACTOR HOXA13"/>
    <property type="match status" value="1"/>
</dbReference>
<dbReference type="AlphaFoldDB" id="A0AAP6BK64"/>
<accession>A0AAP6BK64</accession>
<keyword evidence="2" id="KW-0812">Transmembrane</keyword>
<organism evidence="3 6">
    <name type="scientific">Streptomyces acidiscabies</name>
    <dbReference type="NCBI Taxonomy" id="42234"/>
    <lineage>
        <taxon>Bacteria</taxon>
        <taxon>Bacillati</taxon>
        <taxon>Actinomycetota</taxon>
        <taxon>Actinomycetes</taxon>
        <taxon>Kitasatosporales</taxon>
        <taxon>Streptomycetaceae</taxon>
        <taxon>Streptomyces</taxon>
    </lineage>
</organism>
<dbReference type="Proteomes" id="UP001272987">
    <property type="component" value="Unassembled WGS sequence"/>
</dbReference>
<feature type="transmembrane region" description="Helical" evidence="2">
    <location>
        <begin position="107"/>
        <end position="124"/>
    </location>
</feature>
<reference evidence="3 5" key="1">
    <citation type="journal article" date="2023" name="Microb. Genom.">
        <title>Mesoterricola silvestris gen. nov., sp. nov., Mesoterricola sediminis sp. nov., Geothrix oryzae sp. nov., Geothrix edaphica sp. nov., Geothrix rubra sp. nov., and Geothrix limicola sp. nov., six novel members of Acidobacteriota isolated from soils.</title>
        <authorList>
            <person name="Weisberg A.J."/>
            <person name="Pearce E."/>
            <person name="Kramer C.G."/>
            <person name="Chang J.H."/>
            <person name="Clarke C.R."/>
        </authorList>
    </citation>
    <scope>NUCLEOTIDE SEQUENCE</scope>
    <source>
        <strain evidence="4 5">NB05-1H</strain>
        <strain evidence="3">NRRL_B-16521</strain>
    </source>
</reference>
<evidence type="ECO:0000256" key="2">
    <source>
        <dbReference type="SAM" id="Phobius"/>
    </source>
</evidence>
<evidence type="ECO:0000256" key="1">
    <source>
        <dbReference type="SAM" id="MobiDB-lite"/>
    </source>
</evidence>
<keyword evidence="2" id="KW-1133">Transmembrane helix</keyword>
<feature type="compositionally biased region" description="Low complexity" evidence="1">
    <location>
        <begin position="251"/>
        <end position="309"/>
    </location>
</feature>
<feature type="region of interest" description="Disordered" evidence="1">
    <location>
        <begin position="251"/>
        <end position="325"/>
    </location>
</feature>
<dbReference type="Proteomes" id="UP001282288">
    <property type="component" value="Unassembled WGS sequence"/>
</dbReference>
<feature type="transmembrane region" description="Helical" evidence="2">
    <location>
        <begin position="85"/>
        <end position="101"/>
    </location>
</feature>
<feature type="transmembrane region" description="Helical" evidence="2">
    <location>
        <begin position="49"/>
        <end position="73"/>
    </location>
</feature>
<evidence type="ECO:0000313" key="4">
    <source>
        <dbReference type="EMBL" id="MDX3025614.1"/>
    </source>
</evidence>
<sequence>MAAPIQLTRMHRVLIGVVVAGAVVIAGIGFAGSYAAVRELAIKKGFGNFSYVFPIGIDAGICVLLALDLLLTWIRIPFPLLRQTAWLLTMATIAFNGAAAWPDPLGVGMHAVIPVLFVVAVEAARHAIGRMADITADKHMEGVRLTRWLLSPVPTFLLWRRMKLWELRSYDQVIKLEQDRLVYQARLHSRFGRAWRRKAPVESLMPLRLARYGVPLSETAPAGLSAAGIEPRLLPPAPVLQQEELPATAASLASAAEGQRPQLPAQAGPQPGQAAQQQPSQNPAAPQQQPEQQPDAQQASQPDPQQLPDEQPESGPDASPWFKKAPAEVAYQGGYDPNYNPEAAYADWYAQQVQAEQYEAQYQQEPPPEEVSPEETGTFPIPSGPGRTRELGEGGGTEPPAPDEESFYGIFKQSIDGSYPTPREFSDNVEATHGISLSDAEAKRMVLRFQNRHTAEVMDDHIA</sequence>
<keyword evidence="5" id="KW-1185">Reference proteome</keyword>
<protein>
    <submittedName>
        <fullName evidence="3">DUF2637 domain-containing protein</fullName>
    </submittedName>
</protein>
<comment type="caution">
    <text evidence="3">The sequence shown here is derived from an EMBL/GenBank/DDBJ whole genome shotgun (WGS) entry which is preliminary data.</text>
</comment>
<dbReference type="GeneID" id="69809757"/>
<proteinExistence type="predicted"/>
<evidence type="ECO:0000313" key="6">
    <source>
        <dbReference type="Proteomes" id="UP001282288"/>
    </source>
</evidence>
<gene>
    <name evidence="3" type="ORF">PV399_42055</name>
    <name evidence="4" type="ORF">PV666_48300</name>
</gene>
<dbReference type="EMBL" id="JARAWC010000054">
    <property type="protein sequence ID" value="MDX2966249.1"/>
    <property type="molecule type" value="Genomic_DNA"/>
</dbReference>
<dbReference type="InterPro" id="IPR021235">
    <property type="entry name" value="DUF2637"/>
</dbReference>
<feature type="transmembrane region" description="Helical" evidence="2">
    <location>
        <begin position="12"/>
        <end position="37"/>
    </location>
</feature>
<evidence type="ECO:0000313" key="3">
    <source>
        <dbReference type="EMBL" id="MDX2966249.1"/>
    </source>
</evidence>
<dbReference type="Pfam" id="PF10935">
    <property type="entry name" value="DUF2637"/>
    <property type="match status" value="1"/>
</dbReference>
<dbReference type="PANTHER" id="PTHR23242">
    <property type="entry name" value="TRANSCRIPTION FACTOR HOXA13"/>
    <property type="match status" value="1"/>
</dbReference>
<feature type="region of interest" description="Disordered" evidence="1">
    <location>
        <begin position="356"/>
        <end position="426"/>
    </location>
</feature>
<dbReference type="RefSeq" id="WP_010351104.1">
    <property type="nucleotide sequence ID" value="NZ_BCMK01000112.1"/>
</dbReference>
<evidence type="ECO:0000313" key="5">
    <source>
        <dbReference type="Proteomes" id="UP001272987"/>
    </source>
</evidence>
<name>A0AAP6BK64_9ACTN</name>
<keyword evidence="2" id="KW-0472">Membrane</keyword>
<dbReference type="EMBL" id="JARAWP010000050">
    <property type="protein sequence ID" value="MDX3025614.1"/>
    <property type="molecule type" value="Genomic_DNA"/>
</dbReference>